<evidence type="ECO:0000313" key="3">
    <source>
        <dbReference type="Proteomes" id="UP000053201"/>
    </source>
</evidence>
<dbReference type="EMBL" id="KQ257456">
    <property type="protein sequence ID" value="KND00103.1"/>
    <property type="molecule type" value="Genomic_DNA"/>
</dbReference>
<dbReference type="GeneID" id="27687890"/>
<evidence type="ECO:0000313" key="2">
    <source>
        <dbReference type="EMBL" id="KND00103.1"/>
    </source>
</evidence>
<evidence type="ECO:0000256" key="1">
    <source>
        <dbReference type="SAM" id="MobiDB-lite"/>
    </source>
</evidence>
<dbReference type="OMA" id="ENGWIEN"/>
<protein>
    <submittedName>
        <fullName evidence="2">Uncharacterized protein</fullName>
    </submittedName>
</protein>
<feature type="region of interest" description="Disordered" evidence="1">
    <location>
        <begin position="127"/>
        <end position="179"/>
    </location>
</feature>
<organism evidence="2 3">
    <name type="scientific">Spizellomyces punctatus (strain DAOM BR117)</name>
    <dbReference type="NCBI Taxonomy" id="645134"/>
    <lineage>
        <taxon>Eukaryota</taxon>
        <taxon>Fungi</taxon>
        <taxon>Fungi incertae sedis</taxon>
        <taxon>Chytridiomycota</taxon>
        <taxon>Chytridiomycota incertae sedis</taxon>
        <taxon>Chytridiomycetes</taxon>
        <taxon>Spizellomycetales</taxon>
        <taxon>Spizellomycetaceae</taxon>
        <taxon>Spizellomyces</taxon>
    </lineage>
</organism>
<dbReference type="eggNOG" id="ENOG502STFJ">
    <property type="taxonomic scope" value="Eukaryota"/>
</dbReference>
<proteinExistence type="predicted"/>
<dbReference type="AlphaFoldDB" id="A0A0L0HGA3"/>
<dbReference type="VEuPathDB" id="FungiDB:SPPG_04445"/>
<name>A0A0L0HGA3_SPIPD</name>
<keyword evidence="3" id="KW-1185">Reference proteome</keyword>
<dbReference type="Proteomes" id="UP000053201">
    <property type="component" value="Unassembled WGS sequence"/>
</dbReference>
<reference evidence="2 3" key="1">
    <citation type="submission" date="2009-08" db="EMBL/GenBank/DDBJ databases">
        <title>The Genome Sequence of Spizellomyces punctatus strain DAOM BR117.</title>
        <authorList>
            <consortium name="The Broad Institute Genome Sequencing Platform"/>
            <person name="Russ C."/>
            <person name="Cuomo C."/>
            <person name="Shea T."/>
            <person name="Young S.K."/>
            <person name="Zeng Q."/>
            <person name="Koehrsen M."/>
            <person name="Haas B."/>
            <person name="Borodovsky M."/>
            <person name="Guigo R."/>
            <person name="Alvarado L."/>
            <person name="Berlin A."/>
            <person name="Bochicchio J."/>
            <person name="Borenstein D."/>
            <person name="Chapman S."/>
            <person name="Chen Z."/>
            <person name="Engels R."/>
            <person name="Freedman E."/>
            <person name="Gellesch M."/>
            <person name="Goldberg J."/>
            <person name="Griggs A."/>
            <person name="Gujja S."/>
            <person name="Heiman D."/>
            <person name="Hepburn T."/>
            <person name="Howarth C."/>
            <person name="Jen D."/>
            <person name="Larson L."/>
            <person name="Lewis B."/>
            <person name="Mehta T."/>
            <person name="Park D."/>
            <person name="Pearson M."/>
            <person name="Roberts A."/>
            <person name="Saif S."/>
            <person name="Shenoy N."/>
            <person name="Sisk P."/>
            <person name="Stolte C."/>
            <person name="Sykes S."/>
            <person name="Thomson T."/>
            <person name="Walk T."/>
            <person name="White J."/>
            <person name="Yandava C."/>
            <person name="Burger G."/>
            <person name="Gray M.W."/>
            <person name="Holland P.W.H."/>
            <person name="King N."/>
            <person name="Lang F.B.F."/>
            <person name="Roger A.J."/>
            <person name="Ruiz-Trillo I."/>
            <person name="Lander E."/>
            <person name="Nusbaum C."/>
        </authorList>
    </citation>
    <scope>NUCLEOTIDE SEQUENCE [LARGE SCALE GENOMIC DNA]</scope>
    <source>
        <strain evidence="2 3">DAOM BR117</strain>
    </source>
</reference>
<dbReference type="OrthoDB" id="2158110at2759"/>
<dbReference type="RefSeq" id="XP_016608142.1">
    <property type="nucleotide sequence ID" value="XM_016752679.1"/>
</dbReference>
<gene>
    <name evidence="2" type="ORF">SPPG_04445</name>
</gene>
<accession>A0A0L0HGA3</accession>
<sequence length="507" mass="58327">MHLRYHFASGIIRKYLFERVKRANFSINNFLKFSARYVDLMHTDALRYLEDAFQYAVKRAIRPSMKRNLSARQDTINSIRSHIQMIKKGQHVAWNAFFMDTTAERQLEAQTNRRHAAIGERLTRAAEAEDGEPGTLLPVKRSRPDSETYSMIETTKRNRQAPVEEVEVESGLPEARAASQPMGSKFHFIVPPTGGPFETPYKGKLATHQLKALANNVHVVLCNTISRSEFPDPVRARFNAYRSGNSQRASLCQLPNSYKALKELLAGNQGWDGWARKVWAYQLPDDTGELDCLFWDICCYGLTTAHEKLCAMDRHWRDNDHERTAWIDYIIPWFAPLRITKLIDWQWCEFHYTARNLNVLSDEEEYSSRSKRYADGVGFDPDNREEKILMESSSGTAKEDVSHAMDDALKLVENSKRKIMGVQCVVDTVRLTYTTIGEDPSYWEVYEVRSAKVPQVWGKKALMIGMLELIATVFLELYAQQEVTALMDDELINGVDLEETVRHILKI</sequence>
<dbReference type="InParanoid" id="A0A0L0HGA3"/>